<dbReference type="EMBL" id="JAABOP010000001">
    <property type="protein sequence ID" value="NER09754.1"/>
    <property type="molecule type" value="Genomic_DNA"/>
</dbReference>
<dbReference type="Gene3D" id="2.20.110.10">
    <property type="entry name" value="Histone H3 K4-specific methyltransferase SET7/9 N-terminal domain"/>
    <property type="match status" value="1"/>
</dbReference>
<organism evidence="1 2">
    <name type="scientific">Muriicola jejuensis</name>
    <dbReference type="NCBI Taxonomy" id="504488"/>
    <lineage>
        <taxon>Bacteria</taxon>
        <taxon>Pseudomonadati</taxon>
        <taxon>Bacteroidota</taxon>
        <taxon>Flavobacteriia</taxon>
        <taxon>Flavobacteriales</taxon>
        <taxon>Flavobacteriaceae</taxon>
        <taxon>Muriicola</taxon>
    </lineage>
</organism>
<comment type="caution">
    <text evidence="1">The sequence shown here is derived from an EMBL/GenBank/DDBJ whole genome shotgun (WGS) entry which is preliminary data.</text>
</comment>
<dbReference type="Proteomes" id="UP000468443">
    <property type="component" value="Unassembled WGS sequence"/>
</dbReference>
<gene>
    <name evidence="1" type="ORF">GWK09_04460</name>
</gene>
<dbReference type="AlphaFoldDB" id="A0A6P0U9B2"/>
<dbReference type="SUPFAM" id="SSF82185">
    <property type="entry name" value="Histone H3 K4-specific methyltransferase SET7/9 N-terminal domain"/>
    <property type="match status" value="1"/>
</dbReference>
<name>A0A6P0U9B2_9FLAO</name>
<protein>
    <submittedName>
        <fullName evidence="1">Nicotinic acid mononucleotide adenyltransferase</fullName>
    </submittedName>
</protein>
<evidence type="ECO:0000313" key="2">
    <source>
        <dbReference type="Proteomes" id="UP000468443"/>
    </source>
</evidence>
<proteinExistence type="predicted"/>
<sequence>MKKYILSIVVVMMTLLVYGQKEKELTLNEETGLIEAVYFHDNGMVSQTGTFNLERKLHGEWISFNEEGAKISQGTYENGMRSGKWYFWQGDTVKEVVYNNNIVASVDGKKTSEGIVKN</sequence>
<dbReference type="RefSeq" id="WP_163691794.1">
    <property type="nucleotide sequence ID" value="NZ_FXTW01000001.1"/>
</dbReference>
<dbReference type="GO" id="GO:0016740">
    <property type="term" value="F:transferase activity"/>
    <property type="evidence" value="ECO:0007669"/>
    <property type="project" value="UniProtKB-KW"/>
</dbReference>
<reference evidence="1 2" key="1">
    <citation type="submission" date="2020-01" db="EMBL/GenBank/DDBJ databases">
        <title>Muriicola jejuensis KCTC 22299.</title>
        <authorList>
            <person name="Wang G."/>
        </authorList>
    </citation>
    <scope>NUCLEOTIDE SEQUENCE [LARGE SCALE GENOMIC DNA]</scope>
    <source>
        <strain evidence="1 2">KCTC 22299</strain>
    </source>
</reference>
<evidence type="ECO:0000313" key="1">
    <source>
        <dbReference type="EMBL" id="NER09754.1"/>
    </source>
</evidence>
<keyword evidence="2" id="KW-1185">Reference proteome</keyword>
<keyword evidence="1" id="KW-0808">Transferase</keyword>
<accession>A0A6P0U9B2</accession>